<reference evidence="1" key="1">
    <citation type="submission" date="2014-11" db="EMBL/GenBank/DDBJ databases">
        <authorList>
            <person name="Amaro Gonzalez C."/>
        </authorList>
    </citation>
    <scope>NUCLEOTIDE SEQUENCE</scope>
</reference>
<organism evidence="1">
    <name type="scientific">Anguilla anguilla</name>
    <name type="common">European freshwater eel</name>
    <name type="synonym">Muraena anguilla</name>
    <dbReference type="NCBI Taxonomy" id="7936"/>
    <lineage>
        <taxon>Eukaryota</taxon>
        <taxon>Metazoa</taxon>
        <taxon>Chordata</taxon>
        <taxon>Craniata</taxon>
        <taxon>Vertebrata</taxon>
        <taxon>Euteleostomi</taxon>
        <taxon>Actinopterygii</taxon>
        <taxon>Neopterygii</taxon>
        <taxon>Teleostei</taxon>
        <taxon>Anguilliformes</taxon>
        <taxon>Anguillidae</taxon>
        <taxon>Anguilla</taxon>
    </lineage>
</organism>
<dbReference type="EMBL" id="GBXM01094585">
    <property type="protein sequence ID" value="JAH13992.1"/>
    <property type="molecule type" value="Transcribed_RNA"/>
</dbReference>
<name>A0A0E9QBT6_ANGAN</name>
<reference evidence="1" key="2">
    <citation type="journal article" date="2015" name="Fish Shellfish Immunol.">
        <title>Early steps in the European eel (Anguilla anguilla)-Vibrio vulnificus interaction in the gills: Role of the RtxA13 toxin.</title>
        <authorList>
            <person name="Callol A."/>
            <person name="Pajuelo D."/>
            <person name="Ebbesson L."/>
            <person name="Teles M."/>
            <person name="MacKenzie S."/>
            <person name="Amaro C."/>
        </authorList>
    </citation>
    <scope>NUCLEOTIDE SEQUENCE</scope>
</reference>
<protein>
    <submittedName>
        <fullName evidence="1">Uncharacterized protein</fullName>
    </submittedName>
</protein>
<sequence length="26" mass="2683">MVDSLGKGLCSPVLGHGCDSVTYSQE</sequence>
<evidence type="ECO:0000313" key="1">
    <source>
        <dbReference type="EMBL" id="JAH13992.1"/>
    </source>
</evidence>
<accession>A0A0E9QBT6</accession>
<dbReference type="AlphaFoldDB" id="A0A0E9QBT6"/>
<proteinExistence type="predicted"/>